<dbReference type="PANTHER" id="PTHR43662:SF6">
    <property type="entry name" value="DUF1996 DOMAIN-CONTAINING PROTEIN"/>
    <property type="match status" value="1"/>
</dbReference>
<sequence length="474" mass="51352">MLRAIPSFPVRIQWSKIGHGIYLDIHSAFRLITDDGSFAPKGVIRTFALGVPDEIIHGFLTLLKGHGWAALAINALLLPLRPLFPVLSLSRLVSSYHCATFRVSKCSLFLLFFWTKMHWASLLALTALAEAAPQFGGAGGLTMLRFGCTQVVIDRLDPLVNPGQLPSTHVHQIVGGNGFNASMTTGDVSETATCTTCQFADDFSNYWTANLYFRARNGTFKRVPQFGSPLQFGDQFSTQTDGGILVYYVSAAPGKITAFAPGFRMLVGDPADRDRPANLKRQNCFRCYTGPNHGGDVGAPCQDANVDHDALPNKVCPGGIRSNVLFPTCWDGKNLDTPNHKDHVAYPTSGPATFLSLGGECPASHPVRIPQLMYEVNWDTSGFNNQADWPEDGSQPFVLSMGDPTGFGQHADYVFGWKADSLQSAMDTSGCFGAQCANLKRQAINEAKACTVPTLVNEDVDGWLTTLPGVEVVA</sequence>
<proteinExistence type="predicted"/>
<evidence type="ECO:0000313" key="2">
    <source>
        <dbReference type="EMBL" id="PKS10112.1"/>
    </source>
</evidence>
<dbReference type="Pfam" id="PF09362">
    <property type="entry name" value="DUF1996"/>
    <property type="match status" value="1"/>
</dbReference>
<reference evidence="2 3" key="1">
    <citation type="journal article" date="2017" name="G3 (Bethesda)">
        <title>First Draft Genome Sequence of the Pathogenic Fungus Lomentospora prolificans (Formerly Scedosporium prolificans).</title>
        <authorList>
            <person name="Luo R."/>
            <person name="Zimin A."/>
            <person name="Workman R."/>
            <person name="Fan Y."/>
            <person name="Pertea G."/>
            <person name="Grossman N."/>
            <person name="Wear M.P."/>
            <person name="Jia B."/>
            <person name="Miller H."/>
            <person name="Casadevall A."/>
            <person name="Timp W."/>
            <person name="Zhang S.X."/>
            <person name="Salzberg S.L."/>
        </authorList>
    </citation>
    <scope>NUCLEOTIDE SEQUENCE [LARGE SCALE GENOMIC DNA]</scope>
    <source>
        <strain evidence="2 3">JHH-5317</strain>
    </source>
</reference>
<dbReference type="Proteomes" id="UP000233524">
    <property type="component" value="Unassembled WGS sequence"/>
</dbReference>
<dbReference type="InParanoid" id="A0A2N3NCM5"/>
<accession>A0A2N3NCM5</accession>
<dbReference type="PANTHER" id="PTHR43662">
    <property type="match status" value="1"/>
</dbReference>
<dbReference type="VEuPathDB" id="FungiDB:jhhlp_001862"/>
<gene>
    <name evidence="2" type="ORF">jhhlp_001862</name>
</gene>
<dbReference type="STRING" id="41688.A0A2N3NCM5"/>
<dbReference type="AlphaFoldDB" id="A0A2N3NCM5"/>
<organism evidence="2 3">
    <name type="scientific">Lomentospora prolificans</name>
    <dbReference type="NCBI Taxonomy" id="41688"/>
    <lineage>
        <taxon>Eukaryota</taxon>
        <taxon>Fungi</taxon>
        <taxon>Dikarya</taxon>
        <taxon>Ascomycota</taxon>
        <taxon>Pezizomycotina</taxon>
        <taxon>Sordariomycetes</taxon>
        <taxon>Hypocreomycetidae</taxon>
        <taxon>Microascales</taxon>
        <taxon>Microascaceae</taxon>
        <taxon>Lomentospora</taxon>
    </lineage>
</organism>
<dbReference type="EMBL" id="NLAX01000008">
    <property type="protein sequence ID" value="PKS10112.1"/>
    <property type="molecule type" value="Genomic_DNA"/>
</dbReference>
<keyword evidence="3" id="KW-1185">Reference proteome</keyword>
<dbReference type="OrthoDB" id="74764at2759"/>
<evidence type="ECO:0000313" key="3">
    <source>
        <dbReference type="Proteomes" id="UP000233524"/>
    </source>
</evidence>
<protein>
    <recommendedName>
        <fullName evidence="1">DUF1996 domain-containing protein</fullName>
    </recommendedName>
</protein>
<comment type="caution">
    <text evidence="2">The sequence shown here is derived from an EMBL/GenBank/DDBJ whole genome shotgun (WGS) entry which is preliminary data.</text>
</comment>
<evidence type="ECO:0000259" key="1">
    <source>
        <dbReference type="Pfam" id="PF09362"/>
    </source>
</evidence>
<name>A0A2N3NCM5_9PEZI</name>
<dbReference type="InterPro" id="IPR018535">
    <property type="entry name" value="DUF1996"/>
</dbReference>
<feature type="domain" description="DUF1996" evidence="1">
    <location>
        <begin position="157"/>
        <end position="417"/>
    </location>
</feature>